<keyword evidence="4" id="KW-1185">Reference proteome</keyword>
<dbReference type="InterPro" id="IPR036938">
    <property type="entry name" value="PAP2/HPO_sf"/>
</dbReference>
<dbReference type="RefSeq" id="WP_387988303.1">
    <property type="nucleotide sequence ID" value="NZ_JBHSGR010000008.1"/>
</dbReference>
<keyword evidence="1" id="KW-1133">Transmembrane helix</keyword>
<keyword evidence="1" id="KW-0472">Membrane</keyword>
<gene>
    <name evidence="3" type="ORF">ACFO3M_09310</name>
</gene>
<proteinExistence type="predicted"/>
<feature type="domain" description="Phosphatidic acid phosphatase type 2/haloperoxidase" evidence="2">
    <location>
        <begin position="91"/>
        <end position="201"/>
    </location>
</feature>
<sequence length="208" mass="21170">MTGRAATRPRPPVARGGREVVLAAAGALLLGLAALPVERTSVPAAEAAVFRAVNGVDVVPFVLVWPVMQLGNFLVVPAAAVVAAALRRWRLALGLLLAGVGTYLAAKGIKDVVVRGRPGGLLDEVVIRGAAAQGRGFLSGHAAVVTAVVTVAWPWLGRRGRIAGVVLAALVCLARVWTAAHLPLDVVGGVGLGLLVGAVVLLVVGRPR</sequence>
<dbReference type="Proteomes" id="UP001596025">
    <property type="component" value="Unassembled WGS sequence"/>
</dbReference>
<dbReference type="SUPFAM" id="SSF48317">
    <property type="entry name" value="Acid phosphatase/Vanadium-dependent haloperoxidase"/>
    <property type="match status" value="1"/>
</dbReference>
<accession>A0ABV9LHH1</accession>
<reference evidence="4" key="1">
    <citation type="journal article" date="2019" name="Int. J. Syst. Evol. Microbiol.">
        <title>The Global Catalogue of Microorganisms (GCM) 10K type strain sequencing project: providing services to taxonomists for standard genome sequencing and annotation.</title>
        <authorList>
            <consortium name="The Broad Institute Genomics Platform"/>
            <consortium name="The Broad Institute Genome Sequencing Center for Infectious Disease"/>
            <person name="Wu L."/>
            <person name="Ma J."/>
        </authorList>
    </citation>
    <scope>NUCLEOTIDE SEQUENCE [LARGE SCALE GENOMIC DNA]</scope>
    <source>
        <strain evidence="4">CCUG 62763</strain>
    </source>
</reference>
<feature type="transmembrane region" description="Helical" evidence="1">
    <location>
        <begin position="186"/>
        <end position="205"/>
    </location>
</feature>
<feature type="transmembrane region" description="Helical" evidence="1">
    <location>
        <begin position="136"/>
        <end position="155"/>
    </location>
</feature>
<feature type="transmembrane region" description="Helical" evidence="1">
    <location>
        <begin position="63"/>
        <end position="84"/>
    </location>
</feature>
<comment type="caution">
    <text evidence="3">The sequence shown here is derived from an EMBL/GenBank/DDBJ whole genome shotgun (WGS) entry which is preliminary data.</text>
</comment>
<evidence type="ECO:0000256" key="1">
    <source>
        <dbReference type="SAM" id="Phobius"/>
    </source>
</evidence>
<organism evidence="3 4">
    <name type="scientific">Geodermatophilus arenarius</name>
    <dbReference type="NCBI Taxonomy" id="1137990"/>
    <lineage>
        <taxon>Bacteria</taxon>
        <taxon>Bacillati</taxon>
        <taxon>Actinomycetota</taxon>
        <taxon>Actinomycetes</taxon>
        <taxon>Geodermatophilales</taxon>
        <taxon>Geodermatophilaceae</taxon>
        <taxon>Geodermatophilus</taxon>
    </lineage>
</organism>
<dbReference type="InterPro" id="IPR000326">
    <property type="entry name" value="PAP2/HPO"/>
</dbReference>
<feature type="transmembrane region" description="Helical" evidence="1">
    <location>
        <begin position="162"/>
        <end position="180"/>
    </location>
</feature>
<name>A0ABV9LHH1_9ACTN</name>
<feature type="transmembrane region" description="Helical" evidence="1">
    <location>
        <begin position="91"/>
        <end position="109"/>
    </location>
</feature>
<dbReference type="Gene3D" id="1.20.144.10">
    <property type="entry name" value="Phosphatidic acid phosphatase type 2/haloperoxidase"/>
    <property type="match status" value="1"/>
</dbReference>
<dbReference type="Pfam" id="PF01569">
    <property type="entry name" value="PAP2"/>
    <property type="match status" value="1"/>
</dbReference>
<evidence type="ECO:0000313" key="4">
    <source>
        <dbReference type="Proteomes" id="UP001596025"/>
    </source>
</evidence>
<protein>
    <submittedName>
        <fullName evidence="3">Phosphatase PAP2 family protein</fullName>
    </submittedName>
</protein>
<keyword evidence="1" id="KW-0812">Transmembrane</keyword>
<dbReference type="SMART" id="SM00014">
    <property type="entry name" value="acidPPc"/>
    <property type="match status" value="1"/>
</dbReference>
<evidence type="ECO:0000313" key="3">
    <source>
        <dbReference type="EMBL" id="MFC4693581.1"/>
    </source>
</evidence>
<dbReference type="EMBL" id="JBHSGR010000008">
    <property type="protein sequence ID" value="MFC4693581.1"/>
    <property type="molecule type" value="Genomic_DNA"/>
</dbReference>
<evidence type="ECO:0000259" key="2">
    <source>
        <dbReference type="SMART" id="SM00014"/>
    </source>
</evidence>